<protein>
    <recommendedName>
        <fullName evidence="7">DEAD/DEAH box helicase</fullName>
    </recommendedName>
</protein>
<dbReference type="SMART" id="SM00490">
    <property type="entry name" value="HELICc"/>
    <property type="match status" value="1"/>
</dbReference>
<dbReference type="EMBL" id="MQSV01000001">
    <property type="protein sequence ID" value="OKL49864.1"/>
    <property type="molecule type" value="Genomic_DNA"/>
</dbReference>
<dbReference type="SMART" id="SM00487">
    <property type="entry name" value="DEXDc"/>
    <property type="match status" value="1"/>
</dbReference>
<name>A0A1Q5PQK6_9ACTO</name>
<dbReference type="GO" id="GO:0005524">
    <property type="term" value="F:ATP binding"/>
    <property type="evidence" value="ECO:0007669"/>
    <property type="project" value="UniProtKB-KW"/>
</dbReference>
<sequence length="846" mass="90928">MTNHYYAEQLREVLEVPARPASYQPWPEWVPDSIRDLYATQGVDQPWAHQAQAAQALHDGQPVVLSTGTGSGKSLAAWLPILSDLATLGGPELNRISLVSRRPTALYLSPTKALAADQLNSLQQLLAHNPALGVRVTTADGDTQRELKQWARAHADLVISNPDYIHHAMLSNHGLWTRFLSSLRYLIIDELHSYRGVAGAHMALVVRRLLRVARHYGAQVSVIALSATSADPAGVLARFLGIDQQQVVSVSEDGSPAGVRRLFLWQPALLGAAGVATNEAPAPAVSQVAGADPWEVPAPALSEGVSGTVPGVTSEPDAEQPLAPELAFQRRAVTTEAAHLSAEFVRLGARSLTFVRSRYAAEQVAQVTRRLLDFTDPELAPLVAAYRGGFLPEERRELEDLIRRGKLRSLSTTNALELGIDLSALDATITAGWPGTRASLWQQSGRSGRAGRDGVSVFVAAEDPLDQYFLDHPQELLDPPEPTAFEVSNPFVLGPHLCAAAAELPLTEADFGVFGFAGSGPADSPQAGADFLAKMVAAGWLSKRPAGWFWNATLSVRAHDLADLRGMGTQVQVVLEDSGQVIGQVDQASAQNLVHPGAIYVHQAKLFEVQSLTDEVAIVRPYRGDLRTRPSEHVSVEVLQVEDEFSTHEGLVRWHFGTVNVITETTDYDILRVPGMVFVANRRLSLPPRILETKSVWWTVDPSVPKSLGIDPAVLPGSLHGAEHALIGILPLLASCDRWDLGGLSTDLHPQTGLPTVFVHDAVAGGAGFARAAFGQARAWVIRTGSAVADCSCDGGKDDLGSNGCPRCVQSPKCGNRNEPLDRAGAARLLRYLALGLDPQTSQDVE</sequence>
<dbReference type="GO" id="GO:0003676">
    <property type="term" value="F:nucleic acid binding"/>
    <property type="evidence" value="ECO:0007669"/>
    <property type="project" value="InterPro"/>
</dbReference>
<keyword evidence="2" id="KW-0067">ATP-binding</keyword>
<dbReference type="GO" id="GO:0043138">
    <property type="term" value="F:3'-5' DNA helicase activity"/>
    <property type="evidence" value="ECO:0007669"/>
    <property type="project" value="TreeGrafter"/>
</dbReference>
<dbReference type="PROSITE" id="PS51194">
    <property type="entry name" value="HELICASE_CTER"/>
    <property type="match status" value="1"/>
</dbReference>
<dbReference type="AlphaFoldDB" id="A0A1Q5PQK6"/>
<dbReference type="Pfam" id="PF00271">
    <property type="entry name" value="Helicase_C"/>
    <property type="match status" value="1"/>
</dbReference>
<dbReference type="CDD" id="cd18797">
    <property type="entry name" value="SF2_C_Hrq"/>
    <property type="match status" value="1"/>
</dbReference>
<dbReference type="InterPro" id="IPR001650">
    <property type="entry name" value="Helicase_C-like"/>
</dbReference>
<dbReference type="SUPFAM" id="SSF52540">
    <property type="entry name" value="P-loop containing nucleoside triphosphate hydrolases"/>
    <property type="match status" value="1"/>
</dbReference>
<dbReference type="Pfam" id="PF00270">
    <property type="entry name" value="DEAD"/>
    <property type="match status" value="1"/>
</dbReference>
<dbReference type="PROSITE" id="PS51192">
    <property type="entry name" value="HELICASE_ATP_BIND_1"/>
    <property type="match status" value="1"/>
</dbReference>
<dbReference type="InterPro" id="IPR027417">
    <property type="entry name" value="P-loop_NTPase"/>
</dbReference>
<feature type="domain" description="Helicase ATP-binding" evidence="3">
    <location>
        <begin position="54"/>
        <end position="247"/>
    </location>
</feature>
<evidence type="ECO:0008006" key="7">
    <source>
        <dbReference type="Google" id="ProtNLM"/>
    </source>
</evidence>
<comment type="caution">
    <text evidence="5">The sequence shown here is derived from an EMBL/GenBank/DDBJ whole genome shotgun (WGS) entry which is preliminary data.</text>
</comment>
<dbReference type="InterPro" id="IPR014001">
    <property type="entry name" value="Helicase_ATP-bd"/>
</dbReference>
<accession>A0A1Q5PQK6</accession>
<dbReference type="Pfam" id="PF09369">
    <property type="entry name" value="MZB"/>
    <property type="match status" value="1"/>
</dbReference>
<dbReference type="Proteomes" id="UP000186785">
    <property type="component" value="Unassembled WGS sequence"/>
</dbReference>
<dbReference type="InterPro" id="IPR018973">
    <property type="entry name" value="MZB"/>
</dbReference>
<evidence type="ECO:0000256" key="1">
    <source>
        <dbReference type="ARBA" id="ARBA00022741"/>
    </source>
</evidence>
<evidence type="ECO:0000313" key="5">
    <source>
        <dbReference type="EMBL" id="OKL49864.1"/>
    </source>
</evidence>
<evidence type="ECO:0000313" key="6">
    <source>
        <dbReference type="Proteomes" id="UP000186785"/>
    </source>
</evidence>
<gene>
    <name evidence="5" type="ORF">BSR29_00685</name>
</gene>
<dbReference type="PANTHER" id="PTHR47957:SF3">
    <property type="entry name" value="ATP-DEPENDENT HELICASE HRQ1"/>
    <property type="match status" value="1"/>
</dbReference>
<keyword evidence="1" id="KW-0547">Nucleotide-binding</keyword>
<dbReference type="Gene3D" id="3.40.50.300">
    <property type="entry name" value="P-loop containing nucleotide triphosphate hydrolases"/>
    <property type="match status" value="2"/>
</dbReference>
<keyword evidence="6" id="KW-1185">Reference proteome</keyword>
<evidence type="ECO:0000256" key="2">
    <source>
        <dbReference type="ARBA" id="ARBA00022840"/>
    </source>
</evidence>
<organism evidence="5 6">
    <name type="scientific">Boudabousia liubingyangii</name>
    <dbReference type="NCBI Taxonomy" id="1921764"/>
    <lineage>
        <taxon>Bacteria</taxon>
        <taxon>Bacillati</taxon>
        <taxon>Actinomycetota</taxon>
        <taxon>Actinomycetes</taxon>
        <taxon>Actinomycetales</taxon>
        <taxon>Actinomycetaceae</taxon>
        <taxon>Boudabousia</taxon>
    </lineage>
</organism>
<feature type="domain" description="Helicase C-terminal" evidence="4">
    <location>
        <begin position="339"/>
        <end position="491"/>
    </location>
</feature>
<dbReference type="InterPro" id="IPR011545">
    <property type="entry name" value="DEAD/DEAH_box_helicase_dom"/>
</dbReference>
<reference evidence="5 6" key="1">
    <citation type="submission" date="2016-11" db="EMBL/GenBank/DDBJ databases">
        <title>Actinomyces gypaetusis sp. nov. isolated from the vulture Gypaetus barbatus in Qinghai Tibet Plateau China.</title>
        <authorList>
            <person name="Meng X."/>
        </authorList>
    </citation>
    <scope>NUCLEOTIDE SEQUENCE [LARGE SCALE GENOMIC DNA]</scope>
    <source>
        <strain evidence="5 6">VUL4_2</strain>
    </source>
</reference>
<dbReference type="PANTHER" id="PTHR47957">
    <property type="entry name" value="ATP-DEPENDENT HELICASE HRQ1"/>
    <property type="match status" value="1"/>
</dbReference>
<evidence type="ECO:0000259" key="4">
    <source>
        <dbReference type="PROSITE" id="PS51194"/>
    </source>
</evidence>
<dbReference type="STRING" id="1921764.BSR28_01830"/>
<evidence type="ECO:0000259" key="3">
    <source>
        <dbReference type="PROSITE" id="PS51192"/>
    </source>
</evidence>
<dbReference type="GO" id="GO:0036297">
    <property type="term" value="P:interstrand cross-link repair"/>
    <property type="evidence" value="ECO:0007669"/>
    <property type="project" value="TreeGrafter"/>
</dbReference>
<dbReference type="GO" id="GO:0006289">
    <property type="term" value="P:nucleotide-excision repair"/>
    <property type="evidence" value="ECO:0007669"/>
    <property type="project" value="TreeGrafter"/>
</dbReference>
<proteinExistence type="predicted"/>